<dbReference type="KEGG" id="kcm:ABWK59_17630"/>
<evidence type="ECO:0000256" key="1">
    <source>
        <dbReference type="SAM" id="MobiDB-lite"/>
    </source>
</evidence>
<accession>A0AAU8JZS5</accession>
<gene>
    <name evidence="3" type="ORF">ABWK59_17630</name>
</gene>
<name>A0AAU8JZS5_9ACTN</name>
<dbReference type="SMART" id="SM00849">
    <property type="entry name" value="Lactamase_B"/>
    <property type="match status" value="1"/>
</dbReference>
<dbReference type="SUPFAM" id="SSF56281">
    <property type="entry name" value="Metallo-hydrolase/oxidoreductase"/>
    <property type="match status" value="1"/>
</dbReference>
<dbReference type="InterPro" id="IPR050855">
    <property type="entry name" value="NDM-1-like"/>
</dbReference>
<dbReference type="InterPro" id="IPR036866">
    <property type="entry name" value="RibonucZ/Hydroxyglut_hydro"/>
</dbReference>
<dbReference type="PANTHER" id="PTHR42951:SF14">
    <property type="entry name" value="METALLO-BETA-LACTAMASE SUPERFAMILY PROTEIN"/>
    <property type="match status" value="1"/>
</dbReference>
<dbReference type="EMBL" id="CP159872">
    <property type="protein sequence ID" value="XCM80605.1"/>
    <property type="molecule type" value="Genomic_DNA"/>
</dbReference>
<reference evidence="3" key="1">
    <citation type="submission" date="2024-06" db="EMBL/GenBank/DDBJ databases">
        <title>The genome sequences of Kitasatospora sp. strain HUAS MG31.</title>
        <authorList>
            <person name="Mo P."/>
        </authorList>
    </citation>
    <scope>NUCLEOTIDE SEQUENCE</scope>
    <source>
        <strain evidence="3">HUAS MG31</strain>
    </source>
</reference>
<proteinExistence type="predicted"/>
<dbReference type="Gene3D" id="3.60.15.10">
    <property type="entry name" value="Ribonuclease Z/Hydroxyacylglutathione hydrolase-like"/>
    <property type="match status" value="1"/>
</dbReference>
<dbReference type="AlphaFoldDB" id="A0AAU8JZS5"/>
<dbReference type="CDD" id="cd07739">
    <property type="entry name" value="metallo-hydrolase-like_MBL-fold"/>
    <property type="match status" value="1"/>
</dbReference>
<sequence>MTPPPSSETAGPAHQAPGPPPRPLEVEVFTGPESGFFATSSLIMGEHAAILVDAQLTRSAGRELAEWIAGKNRQLLAIVITHQHPDHYFGAEEVLRLFPNAQLLAAPGVVEGIMRTAAAKVAQWKPVYGADVPDQPLVPAPLLPQPLMIDRQLIRVLPLGQGDCADSTAVHIPSIATVVAGDFAYNGTHVWTADTLPGQRIDWGHNLARIADLGAIRVIAGHRAPGSDDEALRVLAFTGEYLQDFDRALAAHPYDAEALTATMNERYGGLTLPAILDLGAAANTAHRAAAAQPSAAVEPAPHRHVDEEGIVDAEIVEDTEEF</sequence>
<dbReference type="InterPro" id="IPR001279">
    <property type="entry name" value="Metallo-B-lactamas"/>
</dbReference>
<feature type="domain" description="Metallo-beta-lactamase" evidence="2">
    <location>
        <begin position="37"/>
        <end position="222"/>
    </location>
</feature>
<evidence type="ECO:0000313" key="3">
    <source>
        <dbReference type="EMBL" id="XCM80605.1"/>
    </source>
</evidence>
<organism evidence="3">
    <name type="scientific">Kitasatospora camelliae</name>
    <dbReference type="NCBI Taxonomy" id="3156397"/>
    <lineage>
        <taxon>Bacteria</taxon>
        <taxon>Bacillati</taxon>
        <taxon>Actinomycetota</taxon>
        <taxon>Actinomycetes</taxon>
        <taxon>Kitasatosporales</taxon>
        <taxon>Streptomycetaceae</taxon>
        <taxon>Kitasatospora</taxon>
    </lineage>
</organism>
<dbReference type="PANTHER" id="PTHR42951">
    <property type="entry name" value="METALLO-BETA-LACTAMASE DOMAIN-CONTAINING"/>
    <property type="match status" value="1"/>
</dbReference>
<dbReference type="Pfam" id="PF00753">
    <property type="entry name" value="Lactamase_B"/>
    <property type="match status" value="1"/>
</dbReference>
<dbReference type="RefSeq" id="WP_354641541.1">
    <property type="nucleotide sequence ID" value="NZ_CP159872.1"/>
</dbReference>
<feature type="region of interest" description="Disordered" evidence="1">
    <location>
        <begin position="1"/>
        <end position="22"/>
    </location>
</feature>
<protein>
    <submittedName>
        <fullName evidence="3">MBL fold metallo-hydrolase</fullName>
    </submittedName>
</protein>
<evidence type="ECO:0000259" key="2">
    <source>
        <dbReference type="SMART" id="SM00849"/>
    </source>
</evidence>